<evidence type="ECO:0000259" key="2">
    <source>
        <dbReference type="SMART" id="SM00278"/>
    </source>
</evidence>
<dbReference type="STRING" id="106634.TVD_06545"/>
<dbReference type="GO" id="GO:0015627">
    <property type="term" value="C:type II protein secretion system complex"/>
    <property type="evidence" value="ECO:0007669"/>
    <property type="project" value="TreeGrafter"/>
</dbReference>
<protein>
    <submittedName>
        <fullName evidence="3">Competence protein ComEA</fullName>
    </submittedName>
</protein>
<sequence>MKKLFQCAKCWALAGLCVLPLVMVTASGGQPLNVNGASAEELAALDNVGPVKAQAIVEHREAHGEFASVQALTEVSGIGERTVEMNLDRIVVE</sequence>
<dbReference type="SUPFAM" id="SSF47781">
    <property type="entry name" value="RuvA domain 2-like"/>
    <property type="match status" value="1"/>
</dbReference>
<dbReference type="GO" id="GO:0015628">
    <property type="term" value="P:protein secretion by the type II secretion system"/>
    <property type="evidence" value="ECO:0007669"/>
    <property type="project" value="TreeGrafter"/>
</dbReference>
<name>A0A0G3G846_9GAMM</name>
<dbReference type="GO" id="GO:0003677">
    <property type="term" value="F:DNA binding"/>
    <property type="evidence" value="ECO:0007669"/>
    <property type="project" value="InterPro"/>
</dbReference>
<dbReference type="NCBIfam" id="TIGR00426">
    <property type="entry name" value="competence protein ComEA helix-hairpin-helix repeat region"/>
    <property type="match status" value="1"/>
</dbReference>
<keyword evidence="4" id="KW-1185">Reference proteome</keyword>
<evidence type="ECO:0000256" key="1">
    <source>
        <dbReference type="SAM" id="SignalP"/>
    </source>
</evidence>
<dbReference type="GO" id="GO:0006281">
    <property type="term" value="P:DNA repair"/>
    <property type="evidence" value="ECO:0007669"/>
    <property type="project" value="InterPro"/>
</dbReference>
<dbReference type="PANTHER" id="PTHR21180:SF32">
    <property type="entry name" value="ENDONUCLEASE_EXONUCLEASE_PHOSPHATASE FAMILY DOMAIN-CONTAINING PROTEIN 1"/>
    <property type="match status" value="1"/>
</dbReference>
<dbReference type="PANTHER" id="PTHR21180">
    <property type="entry name" value="ENDONUCLEASE/EXONUCLEASE/PHOSPHATASE FAMILY DOMAIN-CONTAINING PROTEIN 1"/>
    <property type="match status" value="1"/>
</dbReference>
<feature type="signal peptide" evidence="1">
    <location>
        <begin position="1"/>
        <end position="28"/>
    </location>
</feature>
<dbReference type="PATRIC" id="fig|106634.4.peg.1338"/>
<feature type="domain" description="Helix-hairpin-helix DNA-binding motif class 1" evidence="2">
    <location>
        <begin position="70"/>
        <end position="89"/>
    </location>
</feature>
<feature type="chain" id="PRO_5002553818" evidence="1">
    <location>
        <begin position="29"/>
        <end position="93"/>
    </location>
</feature>
<dbReference type="AlphaFoldDB" id="A0A0G3G846"/>
<dbReference type="Pfam" id="PF12836">
    <property type="entry name" value="HHH_3"/>
    <property type="match status" value="1"/>
</dbReference>
<keyword evidence="1" id="KW-0732">Signal</keyword>
<dbReference type="EMBL" id="CP011367">
    <property type="protein sequence ID" value="AKJ95041.1"/>
    <property type="molecule type" value="Genomic_DNA"/>
</dbReference>
<gene>
    <name evidence="3" type="ORF">TVD_06545</name>
</gene>
<dbReference type="InterPro" id="IPR004509">
    <property type="entry name" value="Competence_ComEA_HhH"/>
</dbReference>
<proteinExistence type="predicted"/>
<dbReference type="InterPro" id="IPR051675">
    <property type="entry name" value="Endo/Exo/Phosphatase_dom_1"/>
</dbReference>
<dbReference type="OrthoDB" id="7510573at2"/>
<reference evidence="3 4" key="1">
    <citation type="submission" date="2015-04" db="EMBL/GenBank/DDBJ databases">
        <title>Complete Sequence for the Genome of the Thioalkalivibrio versutus D301.</title>
        <authorList>
            <person name="Mu T."/>
            <person name="Zhou J."/>
            <person name="Xu X."/>
        </authorList>
    </citation>
    <scope>NUCLEOTIDE SEQUENCE [LARGE SCALE GENOMIC DNA]</scope>
    <source>
        <strain evidence="3 4">D301</strain>
    </source>
</reference>
<dbReference type="SMART" id="SM00278">
    <property type="entry name" value="HhH1"/>
    <property type="match status" value="2"/>
</dbReference>
<evidence type="ECO:0000313" key="3">
    <source>
        <dbReference type="EMBL" id="AKJ95041.1"/>
    </source>
</evidence>
<organism evidence="3 4">
    <name type="scientific">Thioalkalivibrio versutus</name>
    <dbReference type="NCBI Taxonomy" id="106634"/>
    <lineage>
        <taxon>Bacteria</taxon>
        <taxon>Pseudomonadati</taxon>
        <taxon>Pseudomonadota</taxon>
        <taxon>Gammaproteobacteria</taxon>
        <taxon>Chromatiales</taxon>
        <taxon>Ectothiorhodospiraceae</taxon>
        <taxon>Thioalkalivibrio</taxon>
    </lineage>
</organism>
<feature type="domain" description="Helix-hairpin-helix DNA-binding motif class 1" evidence="2">
    <location>
        <begin position="40"/>
        <end position="59"/>
    </location>
</feature>
<evidence type="ECO:0000313" key="4">
    <source>
        <dbReference type="Proteomes" id="UP000064201"/>
    </source>
</evidence>
<dbReference type="RefSeq" id="WP_018145700.1">
    <property type="nucleotide sequence ID" value="NZ_CP011367.1"/>
</dbReference>
<dbReference type="Proteomes" id="UP000064201">
    <property type="component" value="Chromosome"/>
</dbReference>
<dbReference type="KEGG" id="tvr:TVD_06545"/>
<dbReference type="InterPro" id="IPR003583">
    <property type="entry name" value="Hlx-hairpin-Hlx_DNA-bd_motif"/>
</dbReference>
<dbReference type="Gene3D" id="1.10.150.280">
    <property type="entry name" value="AF1531-like domain"/>
    <property type="match status" value="1"/>
</dbReference>
<dbReference type="InterPro" id="IPR010994">
    <property type="entry name" value="RuvA_2-like"/>
</dbReference>
<accession>A0A0G3G846</accession>